<name>A0ABY2YYS2_9LACO</name>
<comment type="caution">
    <text evidence="1">The sequence shown here is derived from an EMBL/GenBank/DDBJ whole genome shotgun (WGS) entry which is preliminary data.</text>
</comment>
<sequence length="97" mass="11368">MNMKYFRNLIFKEFARIDDVETITDKDVGMDSTMMYKNELDPMLLPVNFDMGILPNEIVMHAYVYEDFVGYIITDININILYLMGIAIGQHCEWSTN</sequence>
<reference evidence="1 2" key="1">
    <citation type="submission" date="2018-08" db="EMBL/GenBank/DDBJ databases">
        <title>Comparative genomics of wild bee and flower associated Lactobacillus reveals potential adaptation to the bee host.</title>
        <authorList>
            <person name="Vuong H.Q."/>
            <person name="Mcfrederick Q.S."/>
        </authorList>
    </citation>
    <scope>NUCLEOTIDE SEQUENCE [LARGE SCALE GENOMIC DNA]</scope>
    <source>
        <strain evidence="1 2">HV_13</strain>
    </source>
</reference>
<organism evidence="1 2">
    <name type="scientific">Apilactobacillus micheneri</name>
    <dbReference type="NCBI Taxonomy" id="1899430"/>
    <lineage>
        <taxon>Bacteria</taxon>
        <taxon>Bacillati</taxon>
        <taxon>Bacillota</taxon>
        <taxon>Bacilli</taxon>
        <taxon>Lactobacillales</taxon>
        <taxon>Lactobacillaceae</taxon>
        <taxon>Apilactobacillus</taxon>
    </lineage>
</organism>
<protein>
    <submittedName>
        <fullName evidence="1">Uncharacterized protein</fullName>
    </submittedName>
</protein>
<dbReference type="RefSeq" id="WP_140925715.1">
    <property type="nucleotide sequence ID" value="NZ_QUAU01000001.1"/>
</dbReference>
<evidence type="ECO:0000313" key="1">
    <source>
        <dbReference type="EMBL" id="TPR26250.1"/>
    </source>
</evidence>
<keyword evidence="2" id="KW-1185">Reference proteome</keyword>
<gene>
    <name evidence="1" type="ORF">DY114_00705</name>
</gene>
<evidence type="ECO:0000313" key="2">
    <source>
        <dbReference type="Proteomes" id="UP000777560"/>
    </source>
</evidence>
<proteinExistence type="predicted"/>
<dbReference type="Proteomes" id="UP000777560">
    <property type="component" value="Unassembled WGS sequence"/>
</dbReference>
<dbReference type="EMBL" id="QUAV01000001">
    <property type="protein sequence ID" value="TPR26250.1"/>
    <property type="molecule type" value="Genomic_DNA"/>
</dbReference>
<accession>A0ABY2YYS2</accession>